<protein>
    <submittedName>
        <fullName evidence="2">Uncharacterized protein</fullName>
    </submittedName>
</protein>
<dbReference type="EMBL" id="LGRX02016923">
    <property type="protein sequence ID" value="KAK3261408.1"/>
    <property type="molecule type" value="Genomic_DNA"/>
</dbReference>
<reference evidence="2 3" key="1">
    <citation type="journal article" date="2015" name="Genome Biol. Evol.">
        <title>Comparative Genomics of a Bacterivorous Green Alga Reveals Evolutionary Causalities and Consequences of Phago-Mixotrophic Mode of Nutrition.</title>
        <authorList>
            <person name="Burns J.A."/>
            <person name="Paasch A."/>
            <person name="Narechania A."/>
            <person name="Kim E."/>
        </authorList>
    </citation>
    <scope>NUCLEOTIDE SEQUENCE [LARGE SCALE GENOMIC DNA]</scope>
    <source>
        <strain evidence="2 3">PLY_AMNH</strain>
    </source>
</reference>
<evidence type="ECO:0000313" key="2">
    <source>
        <dbReference type="EMBL" id="KAK3261408.1"/>
    </source>
</evidence>
<sequence length="153" mass="17110">MDADGRSPTEVLADEGLRHLHDLLQAATDILVTVERSNSSSLTQNLNPVIPQPELSGNECQLASSESLNASGFQRSKFQATKEALQRVLEECTALEEGDEQAKSEEMEDAEEGLRLQSRLDALREEAQRKNKVIKLLINEMRALLHDLSLWQK</sequence>
<keyword evidence="3" id="KW-1185">Reference proteome</keyword>
<proteinExistence type="predicted"/>
<organism evidence="2 3">
    <name type="scientific">Cymbomonas tetramitiformis</name>
    <dbReference type="NCBI Taxonomy" id="36881"/>
    <lineage>
        <taxon>Eukaryota</taxon>
        <taxon>Viridiplantae</taxon>
        <taxon>Chlorophyta</taxon>
        <taxon>Pyramimonadophyceae</taxon>
        <taxon>Pyramimonadales</taxon>
        <taxon>Pyramimonadaceae</taxon>
        <taxon>Cymbomonas</taxon>
    </lineage>
</organism>
<name>A0AAE0KUN4_9CHLO</name>
<comment type="caution">
    <text evidence="2">The sequence shown here is derived from an EMBL/GenBank/DDBJ whole genome shotgun (WGS) entry which is preliminary data.</text>
</comment>
<gene>
    <name evidence="2" type="ORF">CYMTET_29684</name>
</gene>
<accession>A0AAE0KUN4</accession>
<evidence type="ECO:0000313" key="3">
    <source>
        <dbReference type="Proteomes" id="UP001190700"/>
    </source>
</evidence>
<dbReference type="AlphaFoldDB" id="A0AAE0KUN4"/>
<feature type="region of interest" description="Disordered" evidence="1">
    <location>
        <begin position="42"/>
        <end position="63"/>
    </location>
</feature>
<evidence type="ECO:0000256" key="1">
    <source>
        <dbReference type="SAM" id="MobiDB-lite"/>
    </source>
</evidence>
<dbReference type="Proteomes" id="UP001190700">
    <property type="component" value="Unassembled WGS sequence"/>
</dbReference>